<dbReference type="Proteomes" id="UP000188268">
    <property type="component" value="Unassembled WGS sequence"/>
</dbReference>
<dbReference type="SUPFAM" id="SSF53098">
    <property type="entry name" value="Ribonuclease H-like"/>
    <property type="match status" value="1"/>
</dbReference>
<dbReference type="InterPro" id="IPR052929">
    <property type="entry name" value="RNase_H-like_EbsB-rel"/>
</dbReference>
<protein>
    <recommendedName>
        <fullName evidence="1">RNase H type-1 domain-containing protein</fullName>
    </recommendedName>
</protein>
<dbReference type="InterPro" id="IPR012337">
    <property type="entry name" value="RNaseH-like_sf"/>
</dbReference>
<dbReference type="InterPro" id="IPR002156">
    <property type="entry name" value="RNaseH_domain"/>
</dbReference>
<gene>
    <name evidence="2" type="ORF">CCACVL1_21449</name>
</gene>
<dbReference type="EMBL" id="AWWV01012609">
    <property type="protein sequence ID" value="OMO65659.1"/>
    <property type="molecule type" value="Genomic_DNA"/>
</dbReference>
<keyword evidence="3" id="KW-1185">Reference proteome</keyword>
<dbReference type="GO" id="GO:0004523">
    <property type="term" value="F:RNA-DNA hybrid ribonuclease activity"/>
    <property type="evidence" value="ECO:0007669"/>
    <property type="project" value="InterPro"/>
</dbReference>
<proteinExistence type="predicted"/>
<dbReference type="Gramene" id="OMO65659">
    <property type="protein sequence ID" value="OMO65659"/>
    <property type="gene ID" value="CCACVL1_21449"/>
</dbReference>
<evidence type="ECO:0000313" key="3">
    <source>
        <dbReference type="Proteomes" id="UP000188268"/>
    </source>
</evidence>
<dbReference type="PANTHER" id="PTHR47074:SF11">
    <property type="entry name" value="REVERSE TRANSCRIPTASE-LIKE PROTEIN"/>
    <property type="match status" value="1"/>
</dbReference>
<dbReference type="CDD" id="cd06222">
    <property type="entry name" value="RNase_H_like"/>
    <property type="match status" value="1"/>
</dbReference>
<organism evidence="2 3">
    <name type="scientific">Corchorus capsularis</name>
    <name type="common">Jute</name>
    <dbReference type="NCBI Taxonomy" id="210143"/>
    <lineage>
        <taxon>Eukaryota</taxon>
        <taxon>Viridiplantae</taxon>
        <taxon>Streptophyta</taxon>
        <taxon>Embryophyta</taxon>
        <taxon>Tracheophyta</taxon>
        <taxon>Spermatophyta</taxon>
        <taxon>Magnoliopsida</taxon>
        <taxon>eudicotyledons</taxon>
        <taxon>Gunneridae</taxon>
        <taxon>Pentapetalae</taxon>
        <taxon>rosids</taxon>
        <taxon>malvids</taxon>
        <taxon>Malvales</taxon>
        <taxon>Malvaceae</taxon>
        <taxon>Grewioideae</taxon>
        <taxon>Apeibeae</taxon>
        <taxon>Corchorus</taxon>
    </lineage>
</organism>
<name>A0A1R3H5R1_COCAP</name>
<dbReference type="Pfam" id="PF13456">
    <property type="entry name" value="RVT_3"/>
    <property type="match status" value="1"/>
</dbReference>
<comment type="caution">
    <text evidence="2">The sequence shown here is derived from an EMBL/GenBank/DDBJ whole genome shotgun (WGS) entry which is preliminary data.</text>
</comment>
<dbReference type="InterPro" id="IPR044730">
    <property type="entry name" value="RNase_H-like_dom_plant"/>
</dbReference>
<dbReference type="GO" id="GO:0003676">
    <property type="term" value="F:nucleic acid binding"/>
    <property type="evidence" value="ECO:0007669"/>
    <property type="project" value="InterPro"/>
</dbReference>
<dbReference type="OMA" id="SICEFEE"/>
<dbReference type="PANTHER" id="PTHR47074">
    <property type="entry name" value="BNAC02G40300D PROTEIN"/>
    <property type="match status" value="1"/>
</dbReference>
<dbReference type="Gene3D" id="3.30.420.10">
    <property type="entry name" value="Ribonuclease H-like superfamily/Ribonuclease H"/>
    <property type="match status" value="1"/>
</dbReference>
<reference evidence="2 3" key="1">
    <citation type="submission" date="2013-09" db="EMBL/GenBank/DDBJ databases">
        <title>Corchorus capsularis genome sequencing.</title>
        <authorList>
            <person name="Alam M."/>
            <person name="Haque M.S."/>
            <person name="Islam M.S."/>
            <person name="Emdad E.M."/>
            <person name="Islam M.M."/>
            <person name="Ahmed B."/>
            <person name="Halim A."/>
            <person name="Hossen Q.M.M."/>
            <person name="Hossain M.Z."/>
            <person name="Ahmed R."/>
            <person name="Khan M.M."/>
            <person name="Islam R."/>
            <person name="Rashid M.M."/>
            <person name="Khan S.A."/>
            <person name="Rahman M.S."/>
            <person name="Alam M."/>
        </authorList>
    </citation>
    <scope>NUCLEOTIDE SEQUENCE [LARGE SCALE GENOMIC DNA]</scope>
    <source>
        <strain evidence="3">cv. CVL-1</strain>
        <tissue evidence="2">Whole seedling</tissue>
    </source>
</reference>
<dbReference type="STRING" id="210143.A0A1R3H5R1"/>
<evidence type="ECO:0000259" key="1">
    <source>
        <dbReference type="Pfam" id="PF13456"/>
    </source>
</evidence>
<dbReference type="AlphaFoldDB" id="A0A1R3H5R1"/>
<sequence>MKFLQIPTISSICEFEEESVEHLLLLCEWSRGIWMAICGLKIDRGAVRTFDGWLLSTFDQINQTMDGIGMKTRIAFTCWGLWKARNEAGAWIQVLPDRDKSWSRPRNGWIKVNVDDAYCRNSNDCGIGIVIRDSLGQILEAYGNYIRGSSAGMAEAYALREGVKFAVQNNFDRVTFEIDSLIVYNSVLKKEESRSWQVQPVVSDIQNFLQMIPQQDLKLISRTANGAADWFANAARVRMCFVDWRQQPSSSLVGIWNKDGSLHPLVLSYRLFDSVFLFVLSFLFCSVS</sequence>
<evidence type="ECO:0000313" key="2">
    <source>
        <dbReference type="EMBL" id="OMO65659.1"/>
    </source>
</evidence>
<dbReference type="InterPro" id="IPR036397">
    <property type="entry name" value="RNaseH_sf"/>
</dbReference>
<feature type="domain" description="RNase H type-1" evidence="1">
    <location>
        <begin position="114"/>
        <end position="235"/>
    </location>
</feature>
<dbReference type="OrthoDB" id="1002568at2759"/>
<accession>A0A1R3H5R1</accession>